<comment type="caution">
    <text evidence="5">The sequence shown here is derived from an EMBL/GenBank/DDBJ whole genome shotgun (WGS) entry which is preliminary data.</text>
</comment>
<dbReference type="InterPro" id="IPR036249">
    <property type="entry name" value="Thioredoxin-like_sf"/>
</dbReference>
<comment type="similarity">
    <text evidence="2">Belongs to the thioredoxin family.</text>
</comment>
<protein>
    <recommendedName>
        <fullName evidence="2">Thioredoxin</fullName>
    </recommendedName>
</protein>
<feature type="disulfide bond" description="Redox-active" evidence="3">
    <location>
        <begin position="29"/>
        <end position="32"/>
    </location>
</feature>
<dbReference type="AlphaFoldDB" id="A0A1X2H8Z4"/>
<name>A0A1X2H8Z4_SYNRA</name>
<proteinExistence type="inferred from homology"/>
<dbReference type="PIRSF" id="PIRSF000077">
    <property type="entry name" value="Thioredoxin"/>
    <property type="match status" value="1"/>
</dbReference>
<dbReference type="FunFam" id="3.40.30.10:FF:000245">
    <property type="entry name" value="Thioredoxin"/>
    <property type="match status" value="1"/>
</dbReference>
<dbReference type="Pfam" id="PF00085">
    <property type="entry name" value="Thioredoxin"/>
    <property type="match status" value="1"/>
</dbReference>
<dbReference type="STRING" id="13706.A0A1X2H8Z4"/>
<dbReference type="GO" id="GO:0015035">
    <property type="term" value="F:protein-disulfide reductase activity"/>
    <property type="evidence" value="ECO:0007669"/>
    <property type="project" value="InterPro"/>
</dbReference>
<evidence type="ECO:0000256" key="1">
    <source>
        <dbReference type="ARBA" id="ARBA00023157"/>
    </source>
</evidence>
<evidence type="ECO:0000313" key="6">
    <source>
        <dbReference type="Proteomes" id="UP000242180"/>
    </source>
</evidence>
<keyword evidence="3" id="KW-0676">Redox-active center</keyword>
<keyword evidence="6" id="KW-1185">Reference proteome</keyword>
<gene>
    <name evidence="5" type="ORF">BCR43DRAFT_442774</name>
</gene>
<dbReference type="Gene3D" id="3.40.30.10">
    <property type="entry name" value="Glutaredoxin"/>
    <property type="match status" value="1"/>
</dbReference>
<dbReference type="InterPro" id="IPR013766">
    <property type="entry name" value="Thioredoxin_domain"/>
</dbReference>
<dbReference type="PANTHER" id="PTHR46115">
    <property type="entry name" value="THIOREDOXIN-LIKE PROTEIN 1"/>
    <property type="match status" value="1"/>
</dbReference>
<dbReference type="Proteomes" id="UP000242180">
    <property type="component" value="Unassembled WGS sequence"/>
</dbReference>
<dbReference type="OrthoDB" id="2121326at2759"/>
<evidence type="ECO:0000313" key="5">
    <source>
        <dbReference type="EMBL" id="ORY95042.1"/>
    </source>
</evidence>
<dbReference type="EMBL" id="MCGN01000007">
    <property type="protein sequence ID" value="ORY95042.1"/>
    <property type="molecule type" value="Genomic_DNA"/>
</dbReference>
<dbReference type="SUPFAM" id="SSF52833">
    <property type="entry name" value="Thioredoxin-like"/>
    <property type="match status" value="1"/>
</dbReference>
<organism evidence="5 6">
    <name type="scientific">Syncephalastrum racemosum</name>
    <name type="common">Filamentous fungus</name>
    <dbReference type="NCBI Taxonomy" id="13706"/>
    <lineage>
        <taxon>Eukaryota</taxon>
        <taxon>Fungi</taxon>
        <taxon>Fungi incertae sedis</taxon>
        <taxon>Mucoromycota</taxon>
        <taxon>Mucoromycotina</taxon>
        <taxon>Mucoromycetes</taxon>
        <taxon>Mucorales</taxon>
        <taxon>Syncephalastraceae</taxon>
        <taxon>Syncephalastrum</taxon>
    </lineage>
</organism>
<dbReference type="InterPro" id="IPR005746">
    <property type="entry name" value="Thioredoxin"/>
</dbReference>
<dbReference type="OMA" id="FIDPFMP"/>
<evidence type="ECO:0000259" key="4">
    <source>
        <dbReference type="PROSITE" id="PS51352"/>
    </source>
</evidence>
<evidence type="ECO:0000256" key="3">
    <source>
        <dbReference type="PIRSR" id="PIRSR000077-4"/>
    </source>
</evidence>
<sequence length="105" mass="11900">MREINDVKEFDEFIDSNKVTAVYFTAGWCGPCKFIGPEFEKLAKEYPDYTCVKLDVDKMADIAQRYSITALPTFIFFSNGEKLGDLSGANTASLKQIFQKFKDST</sequence>
<feature type="domain" description="Thioredoxin" evidence="4">
    <location>
        <begin position="1"/>
        <end position="105"/>
    </location>
</feature>
<evidence type="ECO:0000256" key="2">
    <source>
        <dbReference type="PIRNR" id="PIRNR000077"/>
    </source>
</evidence>
<dbReference type="PRINTS" id="PR00421">
    <property type="entry name" value="THIOREDOXIN"/>
</dbReference>
<keyword evidence="1 3" id="KW-1015">Disulfide bond</keyword>
<dbReference type="CDD" id="cd02947">
    <property type="entry name" value="TRX_family"/>
    <property type="match status" value="1"/>
</dbReference>
<dbReference type="InParanoid" id="A0A1X2H8Z4"/>
<dbReference type="PROSITE" id="PS51352">
    <property type="entry name" value="THIOREDOXIN_2"/>
    <property type="match status" value="1"/>
</dbReference>
<accession>A0A1X2H8Z4</accession>
<reference evidence="5 6" key="1">
    <citation type="submission" date="2016-07" db="EMBL/GenBank/DDBJ databases">
        <title>Pervasive Adenine N6-methylation of Active Genes in Fungi.</title>
        <authorList>
            <consortium name="DOE Joint Genome Institute"/>
            <person name="Mondo S.J."/>
            <person name="Dannebaum R.O."/>
            <person name="Kuo R.C."/>
            <person name="Labutti K."/>
            <person name="Haridas S."/>
            <person name="Kuo A."/>
            <person name="Salamov A."/>
            <person name="Ahrendt S.R."/>
            <person name="Lipzen A."/>
            <person name="Sullivan W."/>
            <person name="Andreopoulos W.B."/>
            <person name="Clum A."/>
            <person name="Lindquist E."/>
            <person name="Daum C."/>
            <person name="Ramamoorthy G.K."/>
            <person name="Gryganskyi A."/>
            <person name="Culley D."/>
            <person name="Magnuson J.K."/>
            <person name="James T.Y."/>
            <person name="O'Malley M.A."/>
            <person name="Stajich J.E."/>
            <person name="Spatafora J.W."/>
            <person name="Visel A."/>
            <person name="Grigoriev I.V."/>
        </authorList>
    </citation>
    <scope>NUCLEOTIDE SEQUENCE [LARGE SCALE GENOMIC DNA]</scope>
    <source>
        <strain evidence="5 6">NRRL 2496</strain>
    </source>
</reference>